<comment type="function">
    <text evidence="6 9">Catalyzes cyclization of the linear tetrapyrrole, hydroxymethylbilane, to the macrocyclic uroporphyrinogen III.</text>
</comment>
<evidence type="ECO:0000256" key="7">
    <source>
        <dbReference type="ARBA" id="ARBA00040167"/>
    </source>
</evidence>
<gene>
    <name evidence="11" type="ORF">HF394_14635</name>
</gene>
<evidence type="ECO:0000256" key="3">
    <source>
        <dbReference type="ARBA" id="ARBA00013109"/>
    </source>
</evidence>
<comment type="catalytic activity">
    <reaction evidence="8 9">
        <text>hydroxymethylbilane = uroporphyrinogen III + H2O</text>
        <dbReference type="Rhea" id="RHEA:18965"/>
        <dbReference type="ChEBI" id="CHEBI:15377"/>
        <dbReference type="ChEBI" id="CHEBI:57308"/>
        <dbReference type="ChEBI" id="CHEBI:57845"/>
        <dbReference type="EC" id="4.2.1.75"/>
    </reaction>
</comment>
<sequence>MCEANLPLTGETVVFTGSNEPQEAVGYAEKLGAQTRYLPLIETSVRQSQLPDFERYDWLIFTSGNSADAFCQLRIKTDAKIAAVGEKTASVLEQHGYTVSFMPSIYSADVFIQEFPAVAGNADCLFIKGSLAKNTIASMPLKVDEWIIYETSFKIENAEKLKALKGVTVIFASPSAVAAYREAGGDWSRIRVAAIGHVTEAAIQKEGGAVDFIPKKYTYIEVINEIAKGSFNK</sequence>
<organism evidence="11 12">
    <name type="scientific">Planococcus glaciei</name>
    <dbReference type="NCBI Taxonomy" id="459472"/>
    <lineage>
        <taxon>Bacteria</taxon>
        <taxon>Bacillati</taxon>
        <taxon>Bacillota</taxon>
        <taxon>Bacilli</taxon>
        <taxon>Bacillales</taxon>
        <taxon>Caryophanaceae</taxon>
        <taxon>Planococcus</taxon>
    </lineage>
</organism>
<reference evidence="12" key="1">
    <citation type="submission" date="2020-06" db="EMBL/GenBank/DDBJ databases">
        <title>Isolation of Planomicrobium glaciei.</title>
        <authorList>
            <person name="Malisova L."/>
            <person name="Safrankova R."/>
            <person name="Jakubu V."/>
            <person name="Spanelova P."/>
        </authorList>
    </citation>
    <scope>NUCLEOTIDE SEQUENCE [LARGE SCALE GENOMIC DNA]</scope>
    <source>
        <strain evidence="12">NRL-ATB46093</strain>
    </source>
</reference>
<evidence type="ECO:0000256" key="6">
    <source>
        <dbReference type="ARBA" id="ARBA00037589"/>
    </source>
</evidence>
<keyword evidence="4 9" id="KW-0456">Lyase</keyword>
<dbReference type="EMBL" id="CP051177">
    <property type="protein sequence ID" value="QKX51703.1"/>
    <property type="molecule type" value="Genomic_DNA"/>
</dbReference>
<keyword evidence="12" id="KW-1185">Reference proteome</keyword>
<comment type="pathway">
    <text evidence="1 9">Porphyrin-containing compound metabolism; protoporphyrin-IX biosynthesis; coproporphyrinogen-III from 5-aminolevulinate: step 3/4.</text>
</comment>
<evidence type="ECO:0000256" key="8">
    <source>
        <dbReference type="ARBA" id="ARBA00048617"/>
    </source>
</evidence>
<dbReference type="SUPFAM" id="SSF69618">
    <property type="entry name" value="HemD-like"/>
    <property type="match status" value="1"/>
</dbReference>
<comment type="similarity">
    <text evidence="2 9">Belongs to the uroporphyrinogen-III synthase family.</text>
</comment>
<proteinExistence type="inferred from homology"/>
<dbReference type="EC" id="4.2.1.75" evidence="3 9"/>
<feature type="domain" description="Tetrapyrrole biosynthesis uroporphyrinogen III synthase" evidence="10">
    <location>
        <begin position="25"/>
        <end position="218"/>
    </location>
</feature>
<evidence type="ECO:0000256" key="5">
    <source>
        <dbReference type="ARBA" id="ARBA00023244"/>
    </source>
</evidence>
<dbReference type="PANTHER" id="PTHR38042">
    <property type="entry name" value="UROPORPHYRINOGEN-III SYNTHASE, CHLOROPLASTIC"/>
    <property type="match status" value="1"/>
</dbReference>
<dbReference type="CDD" id="cd06578">
    <property type="entry name" value="HemD"/>
    <property type="match status" value="1"/>
</dbReference>
<protein>
    <recommendedName>
        <fullName evidence="7 9">Uroporphyrinogen-III synthase</fullName>
        <ecNumber evidence="3 9">4.2.1.75</ecNumber>
    </recommendedName>
</protein>
<dbReference type="AlphaFoldDB" id="A0A7H8QEM1"/>
<dbReference type="InterPro" id="IPR003754">
    <property type="entry name" value="4pyrrol_synth_uPrphyn_synth"/>
</dbReference>
<dbReference type="InterPro" id="IPR039793">
    <property type="entry name" value="UROS/Hem4"/>
</dbReference>
<dbReference type="GO" id="GO:0006780">
    <property type="term" value="P:uroporphyrinogen III biosynthetic process"/>
    <property type="evidence" value="ECO:0007669"/>
    <property type="project" value="UniProtKB-UniRule"/>
</dbReference>
<evidence type="ECO:0000256" key="4">
    <source>
        <dbReference type="ARBA" id="ARBA00023239"/>
    </source>
</evidence>
<evidence type="ECO:0000256" key="9">
    <source>
        <dbReference type="RuleBase" id="RU366031"/>
    </source>
</evidence>
<dbReference type="GO" id="GO:0004852">
    <property type="term" value="F:uroporphyrinogen-III synthase activity"/>
    <property type="evidence" value="ECO:0007669"/>
    <property type="project" value="UniProtKB-UniRule"/>
</dbReference>
<dbReference type="Pfam" id="PF02602">
    <property type="entry name" value="HEM4"/>
    <property type="match status" value="1"/>
</dbReference>
<evidence type="ECO:0000313" key="12">
    <source>
        <dbReference type="Proteomes" id="UP000509222"/>
    </source>
</evidence>
<dbReference type="Gene3D" id="3.40.50.10090">
    <property type="match status" value="2"/>
</dbReference>
<evidence type="ECO:0000256" key="2">
    <source>
        <dbReference type="ARBA" id="ARBA00008133"/>
    </source>
</evidence>
<name>A0A7H8QEM1_9BACL</name>
<dbReference type="Proteomes" id="UP000509222">
    <property type="component" value="Chromosome"/>
</dbReference>
<keyword evidence="5 9" id="KW-0627">Porphyrin biosynthesis</keyword>
<evidence type="ECO:0000259" key="10">
    <source>
        <dbReference type="Pfam" id="PF02602"/>
    </source>
</evidence>
<dbReference type="GO" id="GO:0006782">
    <property type="term" value="P:protoporphyrinogen IX biosynthetic process"/>
    <property type="evidence" value="ECO:0007669"/>
    <property type="project" value="UniProtKB-UniRule"/>
</dbReference>
<dbReference type="RefSeq" id="WP_176294808.1">
    <property type="nucleotide sequence ID" value="NZ_CP051177.1"/>
</dbReference>
<accession>A0A7H8QEM1</accession>
<dbReference type="UniPathway" id="UPA00251">
    <property type="reaction ID" value="UER00320"/>
</dbReference>
<evidence type="ECO:0000313" key="11">
    <source>
        <dbReference type="EMBL" id="QKX51703.1"/>
    </source>
</evidence>
<dbReference type="PANTHER" id="PTHR38042:SF1">
    <property type="entry name" value="UROPORPHYRINOGEN-III SYNTHASE, CHLOROPLASTIC"/>
    <property type="match status" value="1"/>
</dbReference>
<evidence type="ECO:0000256" key="1">
    <source>
        <dbReference type="ARBA" id="ARBA00004772"/>
    </source>
</evidence>
<dbReference type="InterPro" id="IPR036108">
    <property type="entry name" value="4pyrrol_syn_uPrphyn_synt_sf"/>
</dbReference>